<proteinExistence type="inferred from homology"/>
<keyword evidence="1" id="KW-0227">DNA damage</keyword>
<name>A0ABY6KC42_9ARAC</name>
<evidence type="ECO:0000313" key="8">
    <source>
        <dbReference type="EMBL" id="UYV66363.1"/>
    </source>
</evidence>
<comment type="similarity">
    <text evidence="1">Belongs to the helicase family.</text>
</comment>
<feature type="domain" description="Helitron helicase-like" evidence="6">
    <location>
        <begin position="547"/>
        <end position="729"/>
    </location>
</feature>
<evidence type="ECO:0000259" key="4">
    <source>
        <dbReference type="Pfam" id="PF07727"/>
    </source>
</evidence>
<dbReference type="Pfam" id="PF13843">
    <property type="entry name" value="DDE_Tnp_1_7"/>
    <property type="match status" value="1"/>
</dbReference>
<dbReference type="PANTHER" id="PTHR10492:SF57">
    <property type="entry name" value="ATP-DEPENDENT DNA HELICASE"/>
    <property type="match status" value="1"/>
</dbReference>
<feature type="non-terminal residue" evidence="8">
    <location>
        <position position="1"/>
    </location>
</feature>
<organism evidence="8 9">
    <name type="scientific">Cordylochernes scorpioides</name>
    <dbReference type="NCBI Taxonomy" id="51811"/>
    <lineage>
        <taxon>Eukaryota</taxon>
        <taxon>Metazoa</taxon>
        <taxon>Ecdysozoa</taxon>
        <taxon>Arthropoda</taxon>
        <taxon>Chelicerata</taxon>
        <taxon>Arachnida</taxon>
        <taxon>Pseudoscorpiones</taxon>
        <taxon>Cheliferoidea</taxon>
        <taxon>Chernetidae</taxon>
        <taxon>Cordylochernes</taxon>
    </lineage>
</organism>
<feature type="domain" description="DNA helicase Pif1-like DEAD-box helicase" evidence="3">
    <location>
        <begin position="1234"/>
        <end position="1363"/>
    </location>
</feature>
<evidence type="ECO:0000313" key="9">
    <source>
        <dbReference type="Proteomes" id="UP001235939"/>
    </source>
</evidence>
<dbReference type="InterPro" id="IPR010285">
    <property type="entry name" value="DNA_helicase_pif1-like_DEAD"/>
</dbReference>
<dbReference type="InterPro" id="IPR049163">
    <property type="entry name" value="Pif1-like_2B_dom"/>
</dbReference>
<protein>
    <recommendedName>
        <fullName evidence="1">ATP-dependent DNA helicase</fullName>
        <ecNumber evidence="1">5.6.2.3</ecNumber>
    </recommendedName>
</protein>
<dbReference type="Gene3D" id="3.40.50.300">
    <property type="entry name" value="P-loop containing nucleotide triphosphate hydrolases"/>
    <property type="match status" value="1"/>
</dbReference>
<keyword evidence="1" id="KW-0378">Hydrolase</keyword>
<feature type="domain" description="PiggyBac transposable element-derived protein" evidence="5">
    <location>
        <begin position="1880"/>
        <end position="2052"/>
    </location>
</feature>
<comment type="catalytic activity">
    <reaction evidence="1">
        <text>ATP + H2O = ADP + phosphate + H(+)</text>
        <dbReference type="Rhea" id="RHEA:13065"/>
        <dbReference type="ChEBI" id="CHEBI:15377"/>
        <dbReference type="ChEBI" id="CHEBI:15378"/>
        <dbReference type="ChEBI" id="CHEBI:30616"/>
        <dbReference type="ChEBI" id="CHEBI:43474"/>
        <dbReference type="ChEBI" id="CHEBI:456216"/>
        <dbReference type="EC" id="5.6.2.3"/>
    </reaction>
</comment>
<dbReference type="Gene3D" id="3.60.10.10">
    <property type="entry name" value="Endonuclease/exonuclease/phosphatase"/>
    <property type="match status" value="1"/>
</dbReference>
<dbReference type="Pfam" id="PF14214">
    <property type="entry name" value="Helitron_like_N"/>
    <property type="match status" value="1"/>
</dbReference>
<dbReference type="SUPFAM" id="SSF52540">
    <property type="entry name" value="P-loop containing nucleoside triphosphate hydrolases"/>
    <property type="match status" value="2"/>
</dbReference>
<comment type="cofactor">
    <cofactor evidence="1">
        <name>Mg(2+)</name>
        <dbReference type="ChEBI" id="CHEBI:18420"/>
    </cofactor>
</comment>
<sequence>MKRNRLLLKIKHGNWDLIIPDNAKAIGCKWIFRIKRKGNGEIDRYRARLVSKGFSQRRGIDYKETFAPVVRYDSVRVLLALATVMDMEIMQFDIKTAFLNGDLDEDIYMQIPEGIEVENKNLVCKLKKSLYGLKQSPRIWNEKFTYFLKQFQLTQSQADPCVFYQTKTDAKIFLALYVDDGIMMSTSNNLLKELAQYLSSHFEVTISTQNQFVGLEIDKEKGLIFLSQTSYIKRILDKFNMTSCNSSGTPVDPNMKLTRENINDTHDMHNVPYAEAIGCLMFLAVCTRPDIAFAELWTQAFYNQRQSVVALSTTEAEYIAASMASREAVWLKLLIKELTPNDNPVPLMIDNQSAIRLILNPEFHKRTKHVDVKFHFIREQHKMKIIKIFNCPTEEQLADLLTKALPATRFKRLFKDIGMSALLSKELMKAWQRSPLHDVKIDANDSTQTRVDLIMEFLQKEAAAEQDRALAGSKFGLKSLKQDRNVGRQSHPAKIPTASGLFAGRAQNCIFCNKDHKNTECLAARRMSIKERREHAVTMKKVSCMDFYAYRIMIRAQESNHILKCRQLFQQFIVDMYAKVESERLNYIRFNQSKLRADQYIHLRDAIANDGAAAAANIGQMVILPASYAGSPRHMHEYAQDAMTYVRTYGRPDLFLTFTCNPAWAEIKNLLLPGQQSSHRHDLTARVFKQKLKCFIDLIVKNHIYGPTRCWMYSIEWQKRGTPHAHILIWLEEKILPTQIDNIISAELPDPQEDPELYQIIKKYMIHGPCGAQNPHSPCIKDGKCTKKYPRDLVHDTQTGGDGYPLYRQKPEDGGHTATIKLNHVDFEVDNRWIVPYSPLLSKAFDAHINVEYCNSVKSIKYICKYVNKGSDMAVFGLQNPNAPVNEIDQFQMGRYISSNEAVWRILGFDIHERSPAVIHLSVHLENGQRVYFTEESVAQRAENPPNTTLTAFFQLCASDTFAATLLYHEVPTYYTWNQSMKKWQRRKQGMLHSSMVQVFSTGALGRVYTVHPSNAECYYLRMLLHVVKGPKSFEAIKTVNGQICQTYREACFKLGLLENDQHWDNTLAEASETCHPKQIRTLFAIILTTCSPSDPKGLWEKHKESMSEDILRCVHSANPNAQNSDEIFNEALISLEDICLSINNKILNQLGLISPERGRNDAVDRDMLREMQYDADTLQVYVETQKRLLTNEQNLAYNTVTEHVRTGNGGLLFLDAPGGTGKTFLLNLILAEIPDVPLCNIGKTSGMATVLKTCQIIIWDECTMAHKKALEALDRTLRDFRGNQRLMGGALILLAGDFRQILPVIPRATPADELNACLKKSALWRHVKKITLSTNMRVHLHGDVSAQTFAKQLLNMGNGKIPVDPATHEISFPPNFCQLQASIGDLEKVVFPDIATNFKNHDWLCERAILAPKNDDVNRINHKIQLKIPGAVTQYKSIDTVTEEDQAVNYPVEFLNSLEPPGMPPHVLSLKVGSPILLFRNLNTPKLCNGTRLSVKRLMPNVIETTIISGKCKGEDVLIPRIPMIPTDLPFTFKRLQFPANAHKSPSAILELSNLAEATRADLVLLQELPAHFNWPSSGFQTFNTPGSYIPSGIVARSYLQVLPIESSDPAITSIAIWLGHSPISVISAYWHGQRDADDFLPHIESINNRFPFLMIIGMDANAHSPCWGINGRLDSGGENLEDFARLNDLHVLGPPERPNLRKLVLSLHRCSHSTQSPIRSFFCGLYRACHNRLKAAIRKAKSKCWLNLCNEVSATAWSAIHRFIAQGRKPNRGPPLLQHNDGSPFTPEETSRTVLEHFLPPDNRPHPPKNDPPPYSDEPDFHIIFQVRLFIFEIQFIMEDEILNKNFDDDSETENYSLNESSDVSTDEECDSILTTVQMSSRKSKTPKSKELSLPTQIVLDISRPLWKSNRNITADNWFTSIELVDKLKEHGLTYLGTMRKNKPQIPPQFQPHPKRESGTSIFGFSGTKTLVSYVPKKRKSVILISSMHHDDKCDETTGKPDIIMDYNLTKGGVDTIDQMVSNFFTSRRSRRWPLALFYALLDITALNSYIIFNYQIDKKDKKERSTFIVDLGRSLIDEHLATHDESHTDFPQNENREIEIEPSTSDTIIRPQRLTKIPKRYEDFIVYSTQETPKTYEEAINSKNKYLWHLAMIEEINSMNIPNVWKIVDRPKDQKVIKSKWVFTIKHQEENPEPTFKARLVATGYNQTQGIDFEENFSPVMRHASLRTFLTIAAKINLEIKMYDVKSAYLNGHMDKPIYMEPPPGFKKDNKVYYINKSIYGLPQSGRCWYNELCKNSEIIEHQPIKDRPMQTLSHTAQYDIRSSIAHILRKPTPTQSQSPSQSQSL</sequence>
<dbReference type="EC" id="5.6.2.3" evidence="1"/>
<feature type="domain" description="Reverse transcriptase Ty1/copia-type" evidence="4">
    <location>
        <begin position="2166"/>
        <end position="2298"/>
    </location>
</feature>
<keyword evidence="1" id="KW-0233">DNA recombination</keyword>
<gene>
    <name evidence="8" type="ORF">LAZ67_4001469</name>
</gene>
<keyword evidence="1" id="KW-0547">Nucleotide-binding</keyword>
<feature type="region of interest" description="Disordered" evidence="2">
    <location>
        <begin position="1941"/>
        <end position="1960"/>
    </location>
</feature>
<accession>A0ABY6KC42</accession>
<feature type="domain" description="DNA helicase Pif1-like 2B" evidence="7">
    <location>
        <begin position="1454"/>
        <end position="1499"/>
    </location>
</feature>
<dbReference type="Pfam" id="PF21530">
    <property type="entry name" value="Pif1_2B_dom"/>
    <property type="match status" value="1"/>
</dbReference>
<dbReference type="PANTHER" id="PTHR10492">
    <property type="match status" value="1"/>
</dbReference>
<dbReference type="CDD" id="cd09272">
    <property type="entry name" value="RNase_HI_RT_Ty1"/>
    <property type="match status" value="1"/>
</dbReference>
<dbReference type="InterPro" id="IPR025476">
    <property type="entry name" value="Helitron_helicase-like"/>
</dbReference>
<dbReference type="EMBL" id="CP092866">
    <property type="protein sequence ID" value="UYV66363.1"/>
    <property type="molecule type" value="Genomic_DNA"/>
</dbReference>
<dbReference type="InterPro" id="IPR029526">
    <property type="entry name" value="PGBD"/>
</dbReference>
<dbReference type="SUPFAM" id="SSF56672">
    <property type="entry name" value="DNA/RNA polymerases"/>
    <property type="match status" value="1"/>
</dbReference>
<evidence type="ECO:0000259" key="5">
    <source>
        <dbReference type="Pfam" id="PF13843"/>
    </source>
</evidence>
<keyword evidence="9" id="KW-1185">Reference proteome</keyword>
<dbReference type="SUPFAM" id="SSF56219">
    <property type="entry name" value="DNase I-like"/>
    <property type="match status" value="1"/>
</dbReference>
<evidence type="ECO:0000259" key="6">
    <source>
        <dbReference type="Pfam" id="PF14214"/>
    </source>
</evidence>
<dbReference type="InterPro" id="IPR043502">
    <property type="entry name" value="DNA/RNA_pol_sf"/>
</dbReference>
<dbReference type="Pfam" id="PF05970">
    <property type="entry name" value="PIF1"/>
    <property type="match status" value="1"/>
</dbReference>
<dbReference type="Proteomes" id="UP001235939">
    <property type="component" value="Chromosome 04"/>
</dbReference>
<dbReference type="InterPro" id="IPR027417">
    <property type="entry name" value="P-loop_NTPase"/>
</dbReference>
<keyword evidence="1" id="KW-0347">Helicase</keyword>
<dbReference type="InterPro" id="IPR013103">
    <property type="entry name" value="RVT_2"/>
</dbReference>
<reference evidence="8 9" key="1">
    <citation type="submission" date="2022-01" db="EMBL/GenBank/DDBJ databases">
        <title>A chromosomal length assembly of Cordylochernes scorpioides.</title>
        <authorList>
            <person name="Zeh D."/>
            <person name="Zeh J."/>
        </authorList>
    </citation>
    <scope>NUCLEOTIDE SEQUENCE [LARGE SCALE GENOMIC DNA]</scope>
    <source>
        <strain evidence="8">IN4F17</strain>
        <tissue evidence="8">Whole Body</tissue>
    </source>
</reference>
<feature type="region of interest" description="Disordered" evidence="2">
    <location>
        <begin position="1800"/>
        <end position="1819"/>
    </location>
</feature>
<keyword evidence="1" id="KW-0234">DNA repair</keyword>
<feature type="domain" description="Reverse transcriptase Ty1/copia-type" evidence="4">
    <location>
        <begin position="15"/>
        <end position="251"/>
    </location>
</feature>
<dbReference type="Pfam" id="PF07727">
    <property type="entry name" value="RVT_2"/>
    <property type="match status" value="2"/>
</dbReference>
<evidence type="ECO:0000256" key="1">
    <source>
        <dbReference type="RuleBase" id="RU363044"/>
    </source>
</evidence>
<evidence type="ECO:0000259" key="3">
    <source>
        <dbReference type="Pfam" id="PF05970"/>
    </source>
</evidence>
<evidence type="ECO:0000256" key="2">
    <source>
        <dbReference type="SAM" id="MobiDB-lite"/>
    </source>
</evidence>
<keyword evidence="1" id="KW-0067">ATP-binding</keyword>
<feature type="region of interest" description="Disordered" evidence="2">
    <location>
        <begin position="1772"/>
        <end position="1792"/>
    </location>
</feature>
<dbReference type="InterPro" id="IPR036691">
    <property type="entry name" value="Endo/exonu/phosph_ase_sf"/>
</dbReference>
<evidence type="ECO:0000259" key="7">
    <source>
        <dbReference type="Pfam" id="PF21530"/>
    </source>
</evidence>